<sequence length="72" mass="7677">MSAKEAGEGADSGCGLYELQLPNGKLVTGVGRGGAGVVFLPYFQEPDVSESGDRFRVVGIYPTHIYLARTRD</sequence>
<protein>
    <submittedName>
        <fullName evidence="1">Uncharacterized protein</fullName>
    </submittedName>
</protein>
<evidence type="ECO:0000313" key="2">
    <source>
        <dbReference type="Proteomes" id="UP000177967"/>
    </source>
</evidence>
<dbReference type="Proteomes" id="UP000177967">
    <property type="component" value="Unassembled WGS sequence"/>
</dbReference>
<name>A0A1G1V2J1_9BACT</name>
<proteinExistence type="predicted"/>
<dbReference type="AlphaFoldDB" id="A0A1G1V2J1"/>
<comment type="caution">
    <text evidence="1">The sequence shown here is derived from an EMBL/GenBank/DDBJ whole genome shotgun (WGS) entry which is preliminary data.</text>
</comment>
<accession>A0A1G1V2J1</accession>
<evidence type="ECO:0000313" key="1">
    <source>
        <dbReference type="EMBL" id="OGY09576.1"/>
    </source>
</evidence>
<organism evidence="1 2">
    <name type="scientific">Candidatus Blackburnbacteria bacterium RIFCSPHIGHO2_01_FULL_43_15b</name>
    <dbReference type="NCBI Taxonomy" id="1797513"/>
    <lineage>
        <taxon>Bacteria</taxon>
        <taxon>Candidatus Blackburniibacteriota</taxon>
    </lineage>
</organism>
<dbReference type="EMBL" id="MHBW01000008">
    <property type="protein sequence ID" value="OGY09576.1"/>
    <property type="molecule type" value="Genomic_DNA"/>
</dbReference>
<reference evidence="1 2" key="1">
    <citation type="journal article" date="2016" name="Nat. Commun.">
        <title>Thousands of microbial genomes shed light on interconnected biogeochemical processes in an aquifer system.</title>
        <authorList>
            <person name="Anantharaman K."/>
            <person name="Brown C.T."/>
            <person name="Hug L.A."/>
            <person name="Sharon I."/>
            <person name="Castelle C.J."/>
            <person name="Probst A.J."/>
            <person name="Thomas B.C."/>
            <person name="Singh A."/>
            <person name="Wilkins M.J."/>
            <person name="Karaoz U."/>
            <person name="Brodie E.L."/>
            <person name="Williams K.H."/>
            <person name="Hubbard S.S."/>
            <person name="Banfield J.F."/>
        </authorList>
    </citation>
    <scope>NUCLEOTIDE SEQUENCE [LARGE SCALE GENOMIC DNA]</scope>
</reference>
<gene>
    <name evidence="1" type="ORF">A2782_03465</name>
</gene>